<protein>
    <submittedName>
        <fullName evidence="1">Uncharacterized protein</fullName>
    </submittedName>
</protein>
<gene>
    <name evidence="1" type="ORF">LCGC14_1192910</name>
</gene>
<accession>A0A0F9P1J8</accession>
<proteinExistence type="predicted"/>
<organism evidence="1">
    <name type="scientific">marine sediment metagenome</name>
    <dbReference type="NCBI Taxonomy" id="412755"/>
    <lineage>
        <taxon>unclassified sequences</taxon>
        <taxon>metagenomes</taxon>
        <taxon>ecological metagenomes</taxon>
    </lineage>
</organism>
<name>A0A0F9P1J8_9ZZZZ</name>
<sequence>AALSAAWNDGDERAVYHILMRELDDEQLVDMVLDHMGF</sequence>
<dbReference type="AlphaFoldDB" id="A0A0F9P1J8"/>
<feature type="non-terminal residue" evidence="1">
    <location>
        <position position="1"/>
    </location>
</feature>
<comment type="caution">
    <text evidence="1">The sequence shown here is derived from an EMBL/GenBank/DDBJ whole genome shotgun (WGS) entry which is preliminary data.</text>
</comment>
<dbReference type="EMBL" id="LAZR01006069">
    <property type="protein sequence ID" value="KKM94960.1"/>
    <property type="molecule type" value="Genomic_DNA"/>
</dbReference>
<evidence type="ECO:0000313" key="1">
    <source>
        <dbReference type="EMBL" id="KKM94960.1"/>
    </source>
</evidence>
<reference evidence="1" key="1">
    <citation type="journal article" date="2015" name="Nature">
        <title>Complex archaea that bridge the gap between prokaryotes and eukaryotes.</title>
        <authorList>
            <person name="Spang A."/>
            <person name="Saw J.H."/>
            <person name="Jorgensen S.L."/>
            <person name="Zaremba-Niedzwiedzka K."/>
            <person name="Martijn J."/>
            <person name="Lind A.E."/>
            <person name="van Eijk R."/>
            <person name="Schleper C."/>
            <person name="Guy L."/>
            <person name="Ettema T.J."/>
        </authorList>
    </citation>
    <scope>NUCLEOTIDE SEQUENCE</scope>
</reference>